<dbReference type="PANTHER" id="PTHR42905:SF16">
    <property type="entry name" value="CARBOXYPHOSPHONOENOLPYRUVATE PHOSPHONOMUTASE-LIKE PROTEIN (AFU_ORTHOLOGUE AFUA_5G07230)"/>
    <property type="match status" value="1"/>
</dbReference>
<dbReference type="Proteomes" id="UP000799777">
    <property type="component" value="Unassembled WGS sequence"/>
</dbReference>
<accession>A0A9P4HGP0</accession>
<dbReference type="Pfam" id="PF13714">
    <property type="entry name" value="PEP_mutase"/>
    <property type="match status" value="1"/>
</dbReference>
<keyword evidence="2" id="KW-1185">Reference proteome</keyword>
<evidence type="ECO:0000313" key="1">
    <source>
        <dbReference type="EMBL" id="KAF2032691.1"/>
    </source>
</evidence>
<dbReference type="AlphaFoldDB" id="A0A9P4HGP0"/>
<organism evidence="1 2">
    <name type="scientific">Setomelanomma holmii</name>
    <dbReference type="NCBI Taxonomy" id="210430"/>
    <lineage>
        <taxon>Eukaryota</taxon>
        <taxon>Fungi</taxon>
        <taxon>Dikarya</taxon>
        <taxon>Ascomycota</taxon>
        <taxon>Pezizomycotina</taxon>
        <taxon>Dothideomycetes</taxon>
        <taxon>Pleosporomycetidae</taxon>
        <taxon>Pleosporales</taxon>
        <taxon>Pleosporineae</taxon>
        <taxon>Phaeosphaeriaceae</taxon>
        <taxon>Setomelanomma</taxon>
    </lineage>
</organism>
<dbReference type="InterPro" id="IPR040442">
    <property type="entry name" value="Pyrv_kinase-like_dom_sf"/>
</dbReference>
<dbReference type="CDD" id="cd00377">
    <property type="entry name" value="ICL_PEPM"/>
    <property type="match status" value="1"/>
</dbReference>
<dbReference type="Gene3D" id="3.20.20.60">
    <property type="entry name" value="Phosphoenolpyruvate-binding domains"/>
    <property type="match status" value="1"/>
</dbReference>
<comment type="caution">
    <text evidence="1">The sequence shown here is derived from an EMBL/GenBank/DDBJ whole genome shotgun (WGS) entry which is preliminary data.</text>
</comment>
<dbReference type="InterPro" id="IPR015813">
    <property type="entry name" value="Pyrv/PenolPyrv_kinase-like_dom"/>
</dbReference>
<reference evidence="1" key="1">
    <citation type="journal article" date="2020" name="Stud. Mycol.">
        <title>101 Dothideomycetes genomes: a test case for predicting lifestyles and emergence of pathogens.</title>
        <authorList>
            <person name="Haridas S."/>
            <person name="Albert R."/>
            <person name="Binder M."/>
            <person name="Bloem J."/>
            <person name="Labutti K."/>
            <person name="Salamov A."/>
            <person name="Andreopoulos B."/>
            <person name="Baker S."/>
            <person name="Barry K."/>
            <person name="Bills G."/>
            <person name="Bluhm B."/>
            <person name="Cannon C."/>
            <person name="Castanera R."/>
            <person name="Culley D."/>
            <person name="Daum C."/>
            <person name="Ezra D."/>
            <person name="Gonzalez J."/>
            <person name="Henrissat B."/>
            <person name="Kuo A."/>
            <person name="Liang C."/>
            <person name="Lipzen A."/>
            <person name="Lutzoni F."/>
            <person name="Magnuson J."/>
            <person name="Mondo S."/>
            <person name="Nolan M."/>
            <person name="Ohm R."/>
            <person name="Pangilinan J."/>
            <person name="Park H.-J."/>
            <person name="Ramirez L."/>
            <person name="Alfaro M."/>
            <person name="Sun H."/>
            <person name="Tritt A."/>
            <person name="Yoshinaga Y."/>
            <person name="Zwiers L.-H."/>
            <person name="Turgeon B."/>
            <person name="Goodwin S."/>
            <person name="Spatafora J."/>
            <person name="Crous P."/>
            <person name="Grigoriev I."/>
        </authorList>
    </citation>
    <scope>NUCLEOTIDE SEQUENCE</scope>
    <source>
        <strain evidence="1">CBS 110217</strain>
    </source>
</reference>
<protein>
    <submittedName>
        <fullName evidence="1">PEP phosphonomutase-like protein</fullName>
    </submittedName>
</protein>
<name>A0A9P4HGP0_9PLEO</name>
<dbReference type="GO" id="GO:0003824">
    <property type="term" value="F:catalytic activity"/>
    <property type="evidence" value="ECO:0007669"/>
    <property type="project" value="InterPro"/>
</dbReference>
<dbReference type="PANTHER" id="PTHR42905">
    <property type="entry name" value="PHOSPHOENOLPYRUVATE CARBOXYLASE"/>
    <property type="match status" value="1"/>
</dbReference>
<proteinExistence type="predicted"/>
<gene>
    <name evidence="1" type="ORF">EK21DRAFT_60451</name>
</gene>
<dbReference type="EMBL" id="ML978171">
    <property type="protein sequence ID" value="KAF2032691.1"/>
    <property type="molecule type" value="Genomic_DNA"/>
</dbReference>
<dbReference type="OrthoDB" id="429143at2759"/>
<dbReference type="SUPFAM" id="SSF51621">
    <property type="entry name" value="Phosphoenolpyruvate/pyruvate domain"/>
    <property type="match status" value="1"/>
</dbReference>
<evidence type="ECO:0000313" key="2">
    <source>
        <dbReference type="Proteomes" id="UP000799777"/>
    </source>
</evidence>
<sequence>MSTQNALAQRLLSLQTPGQPLILTNIWDAITASTIASLHGTKALATASFAIAAAAGLADEDLDLDTNLRAVQAIARVTKKHDLPLTVDMQDGFGERLEEEIRRVIELGCVGCNLEDFGREVQGEGGQGKGGLYGIEEACERIKRVRKIAEELDVPDFVINARTDSYFAGPKAGLDEAITRGKAYLAAGASNIFIWGGPSRNGWGKGEVEKAVKALDGKLNVILVRMKKGGLGVEELREIGVARISVGPQLMIRSMARVKDEAEAILNGETV</sequence>
<dbReference type="InterPro" id="IPR039556">
    <property type="entry name" value="ICL/PEPM"/>
</dbReference>